<dbReference type="OrthoDB" id="1668230at2759"/>
<dbReference type="CDD" id="cd00136">
    <property type="entry name" value="PDZ_canonical"/>
    <property type="match status" value="1"/>
</dbReference>
<dbReference type="PANTHER" id="PTHR13297">
    <property type="entry name" value="TBC1 DOMAIN FAMILY MEMBER 23-RELATED"/>
    <property type="match status" value="1"/>
</dbReference>
<gene>
    <name evidence="9" type="ORF">PHPALM_10401</name>
</gene>
<comment type="caution">
    <text evidence="9">The sequence shown here is derived from an EMBL/GenBank/DDBJ whole genome shotgun (WGS) entry which is preliminary data.</text>
</comment>
<evidence type="ECO:0000313" key="9">
    <source>
        <dbReference type="EMBL" id="POM72828.1"/>
    </source>
</evidence>
<feature type="non-terminal residue" evidence="9">
    <location>
        <position position="1054"/>
    </location>
</feature>
<feature type="compositionally biased region" description="Polar residues" evidence="5">
    <location>
        <begin position="791"/>
        <end position="804"/>
    </location>
</feature>
<feature type="region of interest" description="Disordered" evidence="5">
    <location>
        <begin position="580"/>
        <end position="610"/>
    </location>
</feature>
<evidence type="ECO:0000256" key="5">
    <source>
        <dbReference type="SAM" id="MobiDB-lite"/>
    </source>
</evidence>
<feature type="domain" description="Rhodanese" evidence="8">
    <location>
        <begin position="628"/>
        <end position="660"/>
    </location>
</feature>
<feature type="compositionally biased region" description="Basic and acidic residues" evidence="5">
    <location>
        <begin position="720"/>
        <end position="731"/>
    </location>
</feature>
<feature type="compositionally biased region" description="Basic and acidic residues" evidence="5">
    <location>
        <begin position="18"/>
        <end position="33"/>
    </location>
</feature>
<evidence type="ECO:0000256" key="3">
    <source>
        <dbReference type="ARBA" id="ARBA00022473"/>
    </source>
</evidence>
<evidence type="ECO:0000313" key="10">
    <source>
        <dbReference type="Proteomes" id="UP000237271"/>
    </source>
</evidence>
<dbReference type="PROSITE" id="PS50086">
    <property type="entry name" value="TBC_RABGAP"/>
    <property type="match status" value="1"/>
</dbReference>
<feature type="domain" description="Rhodanese" evidence="8">
    <location>
        <begin position="478"/>
        <end position="502"/>
    </location>
</feature>
<dbReference type="GO" id="GO:0099041">
    <property type="term" value="P:vesicle tethering to Golgi"/>
    <property type="evidence" value="ECO:0007669"/>
    <property type="project" value="TreeGrafter"/>
</dbReference>
<dbReference type="InterPro" id="IPR039755">
    <property type="entry name" value="TBC1D23"/>
</dbReference>
<dbReference type="PANTHER" id="PTHR13297:SF5">
    <property type="entry name" value="TBC1 DOMAIN FAMILY MEMBER 23"/>
    <property type="match status" value="1"/>
</dbReference>
<dbReference type="InterPro" id="IPR035969">
    <property type="entry name" value="Rab-GAP_TBC_sf"/>
</dbReference>
<dbReference type="SUPFAM" id="SSF52821">
    <property type="entry name" value="Rhodanese/Cell cycle control phosphatase"/>
    <property type="match status" value="1"/>
</dbReference>
<feature type="domain" description="Rab-GAP TBC" evidence="6">
    <location>
        <begin position="119"/>
        <end position="315"/>
    </location>
</feature>
<accession>A0A2P4Y4U0</accession>
<dbReference type="SMART" id="SM00228">
    <property type="entry name" value="PDZ"/>
    <property type="match status" value="1"/>
</dbReference>
<dbReference type="InterPro" id="IPR036873">
    <property type="entry name" value="Rhodanese-like_dom_sf"/>
</dbReference>
<dbReference type="EMBL" id="NCKW01005454">
    <property type="protein sequence ID" value="POM72828.1"/>
    <property type="molecule type" value="Genomic_DNA"/>
</dbReference>
<name>A0A2P4Y4U0_9STRA</name>
<dbReference type="SUPFAM" id="SSF47923">
    <property type="entry name" value="Ypt/Rab-GAP domain of gyp1p"/>
    <property type="match status" value="2"/>
</dbReference>
<keyword evidence="10" id="KW-1185">Reference proteome</keyword>
<evidence type="ECO:0000256" key="1">
    <source>
        <dbReference type="ARBA" id="ARBA00004601"/>
    </source>
</evidence>
<dbReference type="AlphaFoldDB" id="A0A2P4Y4U0"/>
<feature type="region of interest" description="Disordered" evidence="5">
    <location>
        <begin position="708"/>
        <end position="753"/>
    </location>
</feature>
<dbReference type="PROSITE" id="PS50206">
    <property type="entry name" value="RHODANESE_3"/>
    <property type="match status" value="2"/>
</dbReference>
<dbReference type="PROSITE" id="PS50106">
    <property type="entry name" value="PDZ"/>
    <property type="match status" value="1"/>
</dbReference>
<feature type="domain" description="PDZ" evidence="7">
    <location>
        <begin position="845"/>
        <end position="921"/>
    </location>
</feature>
<evidence type="ECO:0000256" key="2">
    <source>
        <dbReference type="ARBA" id="ARBA00014207"/>
    </source>
</evidence>
<dbReference type="GO" id="GO:0005802">
    <property type="term" value="C:trans-Golgi network"/>
    <property type="evidence" value="ECO:0007669"/>
    <property type="project" value="TreeGrafter"/>
</dbReference>
<reference evidence="9 10" key="1">
    <citation type="journal article" date="2017" name="Genome Biol. Evol.">
        <title>Phytophthora megakarya and P. palmivora, closely related causal agents of cacao black pod rot, underwent increases in genome sizes and gene numbers by different mechanisms.</title>
        <authorList>
            <person name="Ali S.S."/>
            <person name="Shao J."/>
            <person name="Lary D.J."/>
            <person name="Kronmiller B."/>
            <person name="Shen D."/>
            <person name="Strem M.D."/>
            <person name="Amoako-Attah I."/>
            <person name="Akrofi A.Y."/>
            <person name="Begoude B.A."/>
            <person name="Ten Hoopen G.M."/>
            <person name="Coulibaly K."/>
            <person name="Kebe B.I."/>
            <person name="Melnick R.L."/>
            <person name="Guiltinan M.J."/>
            <person name="Tyler B.M."/>
            <person name="Meinhardt L.W."/>
            <person name="Bailey B.A."/>
        </authorList>
    </citation>
    <scope>NUCLEOTIDE SEQUENCE [LARGE SCALE GENOMIC DNA]</scope>
    <source>
        <strain evidence="10">sbr112.9</strain>
    </source>
</reference>
<dbReference type="SUPFAM" id="SSF50156">
    <property type="entry name" value="PDZ domain-like"/>
    <property type="match status" value="1"/>
</dbReference>
<dbReference type="Gene3D" id="2.30.42.10">
    <property type="match status" value="1"/>
</dbReference>
<feature type="compositionally biased region" description="Low complexity" evidence="5">
    <location>
        <begin position="734"/>
        <end position="753"/>
    </location>
</feature>
<dbReference type="GO" id="GO:0005829">
    <property type="term" value="C:cytosol"/>
    <property type="evidence" value="ECO:0007669"/>
    <property type="project" value="GOC"/>
</dbReference>
<dbReference type="SMART" id="SM00164">
    <property type="entry name" value="TBC"/>
    <property type="match status" value="1"/>
</dbReference>
<comment type="subcellular location">
    <subcellularLocation>
        <location evidence="1">Golgi apparatus</location>
        <location evidence="1">trans-Golgi network</location>
    </subcellularLocation>
</comment>
<dbReference type="InterPro" id="IPR036034">
    <property type="entry name" value="PDZ_sf"/>
</dbReference>
<proteinExistence type="predicted"/>
<evidence type="ECO:0000259" key="6">
    <source>
        <dbReference type="PROSITE" id="PS50086"/>
    </source>
</evidence>
<dbReference type="Proteomes" id="UP000237271">
    <property type="component" value="Unassembled WGS sequence"/>
</dbReference>
<dbReference type="InterPro" id="IPR000195">
    <property type="entry name" value="Rab-GAP-TBC_dom"/>
</dbReference>
<dbReference type="GO" id="GO:0042147">
    <property type="term" value="P:retrograde transport, endosome to Golgi"/>
    <property type="evidence" value="ECO:0007669"/>
    <property type="project" value="InterPro"/>
</dbReference>
<dbReference type="InterPro" id="IPR001763">
    <property type="entry name" value="Rhodanese-like_dom"/>
</dbReference>
<organism evidence="9 10">
    <name type="scientific">Phytophthora palmivora</name>
    <dbReference type="NCBI Taxonomy" id="4796"/>
    <lineage>
        <taxon>Eukaryota</taxon>
        <taxon>Sar</taxon>
        <taxon>Stramenopiles</taxon>
        <taxon>Oomycota</taxon>
        <taxon>Peronosporomycetes</taxon>
        <taxon>Peronosporales</taxon>
        <taxon>Peronosporaceae</taxon>
        <taxon>Phytophthora</taxon>
    </lineage>
</organism>
<feature type="compositionally biased region" description="Low complexity" evidence="5">
    <location>
        <begin position="49"/>
        <end position="69"/>
    </location>
</feature>
<keyword evidence="4" id="KW-0333">Golgi apparatus</keyword>
<evidence type="ECO:0000259" key="7">
    <source>
        <dbReference type="PROSITE" id="PS50106"/>
    </source>
</evidence>
<dbReference type="InterPro" id="IPR001478">
    <property type="entry name" value="PDZ"/>
</dbReference>
<dbReference type="Gene3D" id="1.10.472.80">
    <property type="entry name" value="Ypt/Rab-GAP domain of gyp1p, domain 3"/>
    <property type="match status" value="1"/>
</dbReference>
<evidence type="ECO:0000259" key="8">
    <source>
        <dbReference type="PROSITE" id="PS50206"/>
    </source>
</evidence>
<protein>
    <recommendedName>
        <fullName evidence="2">TBC1 domain family member 23</fullName>
    </recommendedName>
</protein>
<feature type="compositionally biased region" description="Polar residues" evidence="5">
    <location>
        <begin position="708"/>
        <end position="719"/>
    </location>
</feature>
<evidence type="ECO:0000256" key="4">
    <source>
        <dbReference type="ARBA" id="ARBA00023034"/>
    </source>
</evidence>
<feature type="region of interest" description="Disordered" evidence="5">
    <location>
        <begin position="791"/>
        <end position="815"/>
    </location>
</feature>
<sequence length="1054" mass="116116">MGLNPPLSRLNCPGSDKVSLRKERNKSVDKASLDMDVPSEDDALPRPPTASTSSQDTSASNAASPAPNSHVQASVDTVDDAPITKPRTRSLLERQLEAEMHKRRPDHFVIGVTCRSLGGVPSDLRSQVWKELLGVARTERVSLDQSILQVEEDLDNQRVIAADAARTRGNEPRFQQPETVELVVKLLTYYCKCRSIRYKQGMNEVLAPFLLLTEQREGCEDRVPLAEGVVFQCFYALIDRFLPHVFVDKEFRSLQCSFQLYRLLMLYHDPELCHYLDQHDMTPELYVTPWFMTLFARSLPPEIVFYLWDFFLLEEDPYLMHFVAYALVAANRKKILEADIAMLPQVLSSLTFSCRDELEQVCVSALAFSESTPRSFKRDLYSVCYGGFSNAMVPFLDQLYACSSLQVYPEELVRNLLDRLATNAKGKHTSVLAPAAPVVLDESTCDQDSLNPLLSPSSDQAPLLYTSESDDDEVTALKFIVLDCRPAEEYNKSHLSLSHHIDPSIMGSPDALDGLMKGFSHMKGCHFCFVGPSVDSPSVLPRSSSNNAALNTITRLARVISNQEPNQKPIDVSVAIDVAGEVPPSSSPPTGPVTLSRKQSPGEPGALASEINSNGASKIHAEHVSVTRLVLMFLQKGFKYVSRLDGGFEELEKNIRRMDSFSQDQLLVSSPSPLEPTEQVIVPPDSTGSSSSGGFNLLAKIGLNRSRTPSQDDFVTEVDTGTHTEGYDKNSGRPSTSVPTSLSSTPSSSTPTEAIEVKKTKTKITTSSAVSTLSQRLMLLKAAAKDAVSSTSSSMTRTNGSVSAEASGVVEETQAAQEGWVEVRVNSNKEVEKNSGKTTDVTLQSGPIGILFQKSRTSKKYQAVVDSVVPESQASATDLIYTGDLLVAINGESLEDVAFLTVIERVIEAARPVVLRFLTPVKLRRDTNTTVSDIHPLAPTLVSSTRHSICISWDKLPASVAPPEIARYQLQFARQVDDKFNHWLPVLMKQEGTTAEVDTTGVTDQTNGTMVGLEPGESLVFRFIEYVYEDAGCPHSRRVKICFSIWRRDTNNRI</sequence>
<feature type="region of interest" description="Disordered" evidence="5">
    <location>
        <begin position="1"/>
        <end position="88"/>
    </location>
</feature>
<dbReference type="Pfam" id="PF00566">
    <property type="entry name" value="RabGAP-TBC"/>
    <property type="match status" value="1"/>
</dbReference>
<dbReference type="Gene3D" id="1.10.8.270">
    <property type="entry name" value="putative rabgap domain of human tbc1 domain family member 14 like domains"/>
    <property type="match status" value="1"/>
</dbReference>
<keyword evidence="3" id="KW-0217">Developmental protein</keyword>